<organism evidence="1 2">
    <name type="scientific">Sphaerisporangium flaviroseum</name>
    <dbReference type="NCBI Taxonomy" id="509199"/>
    <lineage>
        <taxon>Bacteria</taxon>
        <taxon>Bacillati</taxon>
        <taxon>Actinomycetota</taxon>
        <taxon>Actinomycetes</taxon>
        <taxon>Streptosporangiales</taxon>
        <taxon>Streptosporangiaceae</taxon>
        <taxon>Sphaerisporangium</taxon>
    </lineage>
</organism>
<name>A0ABP7I8K8_9ACTN</name>
<keyword evidence="2" id="KW-1185">Reference proteome</keyword>
<sequence>MRITWVVLSCVLLAGATGCGLGGHAFGEPDGKEGLARASRALAEVDDPSVDFSEQAEAAWQPPFRPANEQCGRLFDLAEGKAAPASAPAKAASFRGSRLGETAGVVLSAYGRAEARQALSDVAGLMRECSVASAKTAGGGDRLVGSALPVGRIGDGVEARRFKGRAGGYPYDMHLVVVRSGDMLISLVHTGLARLDPERTERLATVLTAKVRESAE</sequence>
<comment type="caution">
    <text evidence="1">The sequence shown here is derived from an EMBL/GenBank/DDBJ whole genome shotgun (WGS) entry which is preliminary data.</text>
</comment>
<dbReference type="PROSITE" id="PS51257">
    <property type="entry name" value="PROKAR_LIPOPROTEIN"/>
    <property type="match status" value="1"/>
</dbReference>
<protein>
    <recommendedName>
        <fullName evidence="3">Sensor domain-containing protein</fullName>
    </recommendedName>
</protein>
<evidence type="ECO:0008006" key="3">
    <source>
        <dbReference type="Google" id="ProtNLM"/>
    </source>
</evidence>
<evidence type="ECO:0000313" key="2">
    <source>
        <dbReference type="Proteomes" id="UP001500888"/>
    </source>
</evidence>
<dbReference type="RefSeq" id="WP_344940827.1">
    <property type="nucleotide sequence ID" value="NZ_BAAAZR010000008.1"/>
</dbReference>
<accession>A0ABP7I8K8</accession>
<evidence type="ECO:0000313" key="1">
    <source>
        <dbReference type="EMBL" id="GAA3812278.1"/>
    </source>
</evidence>
<reference evidence="2" key="1">
    <citation type="journal article" date="2019" name="Int. J. Syst. Evol. Microbiol.">
        <title>The Global Catalogue of Microorganisms (GCM) 10K type strain sequencing project: providing services to taxonomists for standard genome sequencing and annotation.</title>
        <authorList>
            <consortium name="The Broad Institute Genomics Platform"/>
            <consortium name="The Broad Institute Genome Sequencing Center for Infectious Disease"/>
            <person name="Wu L."/>
            <person name="Ma J."/>
        </authorList>
    </citation>
    <scope>NUCLEOTIDE SEQUENCE [LARGE SCALE GENOMIC DNA]</scope>
    <source>
        <strain evidence="2">JCM 16908</strain>
    </source>
</reference>
<dbReference type="EMBL" id="BAAAZR010000008">
    <property type="protein sequence ID" value="GAA3812278.1"/>
    <property type="molecule type" value="Genomic_DNA"/>
</dbReference>
<dbReference type="Proteomes" id="UP001500888">
    <property type="component" value="Unassembled WGS sequence"/>
</dbReference>
<gene>
    <name evidence="1" type="ORF">GCM10022226_36170</name>
</gene>
<proteinExistence type="predicted"/>